<proteinExistence type="predicted"/>
<dbReference type="CDD" id="cd16494">
    <property type="entry name" value="RING-CH-C4HC3_ZSWM2"/>
    <property type="match status" value="1"/>
</dbReference>
<dbReference type="GO" id="GO:0061630">
    <property type="term" value="F:ubiquitin protein ligase activity"/>
    <property type="evidence" value="ECO:0007669"/>
    <property type="project" value="InterPro"/>
</dbReference>
<dbReference type="Proteomes" id="UP001151582">
    <property type="component" value="Unassembled WGS sequence"/>
</dbReference>
<accession>A0A9W8B080</accession>
<reference evidence="5" key="1">
    <citation type="submission" date="2022-07" db="EMBL/GenBank/DDBJ databases">
        <title>Phylogenomic reconstructions and comparative analyses of Kickxellomycotina fungi.</title>
        <authorList>
            <person name="Reynolds N.K."/>
            <person name="Stajich J.E."/>
            <person name="Barry K."/>
            <person name="Grigoriev I.V."/>
            <person name="Crous P."/>
            <person name="Smith M.E."/>
        </authorList>
    </citation>
    <scope>NUCLEOTIDE SEQUENCE</scope>
    <source>
        <strain evidence="5">RSA 567</strain>
    </source>
</reference>
<evidence type="ECO:0000256" key="1">
    <source>
        <dbReference type="PROSITE-ProRule" id="PRU00175"/>
    </source>
</evidence>
<evidence type="ECO:0000259" key="4">
    <source>
        <dbReference type="PROSITE" id="PS50966"/>
    </source>
</evidence>
<name>A0A9W8B080_9FUNG</name>
<gene>
    <name evidence="5" type="ORF">H4R34_004413</name>
</gene>
<sequence length="337" mass="38471">MTAPLRRSARLQSKARAEPQSTCLPTKRNSKAKEAARPTSPPPAEAQQRDQPSTSISTPDEPTSNPCNNGFEEPEERLLPWVPEPSTKVRQRIARAQEQRMFMVEREELGDGGYKFAILGSTGNVYTVQIDRRPRCSCIDYRYSRFCKHILFVMIKVLRLPPDNPLVYQRAWLRSELAQILANMAPDPAAVASKQIQQEYRRLAAPDRQPVDPPTDNAAVPKPDDALVSAMGIRRRMLVSMALDSNETEADDDLCPICYDIMTPEQWRNQELLWCQRGCGNNVHLVCFEQWREHYRGQKAVTCIYCRTDWEVSQPKKMKKATAKQNVGYINLEHLVS</sequence>
<dbReference type="PROSITE" id="PS50966">
    <property type="entry name" value="ZF_SWIM"/>
    <property type="match status" value="1"/>
</dbReference>
<keyword evidence="1" id="KW-0863">Zinc-finger</keyword>
<dbReference type="GO" id="GO:0008270">
    <property type="term" value="F:zinc ion binding"/>
    <property type="evidence" value="ECO:0007669"/>
    <property type="project" value="UniProtKB-KW"/>
</dbReference>
<evidence type="ECO:0000313" key="5">
    <source>
        <dbReference type="EMBL" id="KAJ1975236.1"/>
    </source>
</evidence>
<organism evidence="5 6">
    <name type="scientific">Dimargaris verticillata</name>
    <dbReference type="NCBI Taxonomy" id="2761393"/>
    <lineage>
        <taxon>Eukaryota</taxon>
        <taxon>Fungi</taxon>
        <taxon>Fungi incertae sedis</taxon>
        <taxon>Zoopagomycota</taxon>
        <taxon>Kickxellomycotina</taxon>
        <taxon>Dimargaritomycetes</taxon>
        <taxon>Dimargaritales</taxon>
        <taxon>Dimargaritaceae</taxon>
        <taxon>Dimargaris</taxon>
    </lineage>
</organism>
<evidence type="ECO:0008006" key="7">
    <source>
        <dbReference type="Google" id="ProtNLM"/>
    </source>
</evidence>
<dbReference type="AlphaFoldDB" id="A0A9W8B080"/>
<keyword evidence="1" id="KW-0862">Zinc</keyword>
<dbReference type="InterPro" id="IPR039903">
    <property type="entry name" value="Zswim2"/>
</dbReference>
<comment type="caution">
    <text evidence="5">The sequence shown here is derived from an EMBL/GenBank/DDBJ whole genome shotgun (WGS) entry which is preliminary data.</text>
</comment>
<feature type="region of interest" description="Disordered" evidence="2">
    <location>
        <begin position="204"/>
        <end position="223"/>
    </location>
</feature>
<feature type="compositionally biased region" description="Polar residues" evidence="2">
    <location>
        <begin position="49"/>
        <end position="68"/>
    </location>
</feature>
<feature type="region of interest" description="Disordered" evidence="2">
    <location>
        <begin position="1"/>
        <end position="84"/>
    </location>
</feature>
<dbReference type="PANTHER" id="PTHR21540:SF0">
    <property type="entry name" value="PHD FAMILY PROTEIN"/>
    <property type="match status" value="1"/>
</dbReference>
<dbReference type="InterPro" id="IPR001841">
    <property type="entry name" value="Znf_RING"/>
</dbReference>
<evidence type="ECO:0000256" key="2">
    <source>
        <dbReference type="SAM" id="MobiDB-lite"/>
    </source>
</evidence>
<dbReference type="SUPFAM" id="SSF57850">
    <property type="entry name" value="RING/U-box"/>
    <property type="match status" value="1"/>
</dbReference>
<dbReference type="EMBL" id="JANBQB010000552">
    <property type="protein sequence ID" value="KAJ1975236.1"/>
    <property type="molecule type" value="Genomic_DNA"/>
</dbReference>
<keyword evidence="1" id="KW-0479">Metal-binding</keyword>
<feature type="domain" description="RING-type" evidence="3">
    <location>
        <begin position="255"/>
        <end position="307"/>
    </location>
</feature>
<dbReference type="Gene3D" id="3.30.40.10">
    <property type="entry name" value="Zinc/RING finger domain, C3HC4 (zinc finger)"/>
    <property type="match status" value="1"/>
</dbReference>
<keyword evidence="6" id="KW-1185">Reference proteome</keyword>
<dbReference type="InterPro" id="IPR013083">
    <property type="entry name" value="Znf_RING/FYVE/PHD"/>
</dbReference>
<dbReference type="OrthoDB" id="2122982at2759"/>
<dbReference type="PANTHER" id="PTHR21540">
    <property type="entry name" value="RING FINGER AND SWIM DOMAIN-CONTAINING PROTEIN 2"/>
    <property type="match status" value="1"/>
</dbReference>
<dbReference type="PROSITE" id="PS50089">
    <property type="entry name" value="ZF_RING_2"/>
    <property type="match status" value="1"/>
</dbReference>
<feature type="domain" description="SWIM-type" evidence="4">
    <location>
        <begin position="126"/>
        <end position="158"/>
    </location>
</feature>
<evidence type="ECO:0000313" key="6">
    <source>
        <dbReference type="Proteomes" id="UP001151582"/>
    </source>
</evidence>
<dbReference type="Pfam" id="PF04434">
    <property type="entry name" value="SWIM"/>
    <property type="match status" value="1"/>
</dbReference>
<dbReference type="InterPro" id="IPR007527">
    <property type="entry name" value="Znf_SWIM"/>
</dbReference>
<protein>
    <recommendedName>
        <fullName evidence="7">SWIM-type domain-containing protein</fullName>
    </recommendedName>
</protein>
<evidence type="ECO:0000259" key="3">
    <source>
        <dbReference type="PROSITE" id="PS50089"/>
    </source>
</evidence>